<dbReference type="InterPro" id="IPR045886">
    <property type="entry name" value="ThiF/MoeB/HesA"/>
</dbReference>
<dbReference type="GO" id="GO:0019781">
    <property type="term" value="F:NEDD8 activating enzyme activity"/>
    <property type="evidence" value="ECO:0007669"/>
    <property type="project" value="UniProtKB-UniRule"/>
</dbReference>
<feature type="domain" description="THIF-type NAD/FAD binding fold" evidence="5">
    <location>
        <begin position="7"/>
        <end position="517"/>
    </location>
</feature>
<accession>A0AAD2CHT1</accession>
<organism evidence="6 7">
    <name type="scientific">Cylindrotheca closterium</name>
    <dbReference type="NCBI Taxonomy" id="2856"/>
    <lineage>
        <taxon>Eukaryota</taxon>
        <taxon>Sar</taxon>
        <taxon>Stramenopiles</taxon>
        <taxon>Ochrophyta</taxon>
        <taxon>Bacillariophyta</taxon>
        <taxon>Bacillariophyceae</taxon>
        <taxon>Bacillariophycidae</taxon>
        <taxon>Bacillariales</taxon>
        <taxon>Bacillariaceae</taxon>
        <taxon>Cylindrotheca</taxon>
    </lineage>
</organism>
<dbReference type="InterPro" id="IPR035985">
    <property type="entry name" value="Ubiquitin-activating_enz"/>
</dbReference>
<evidence type="ECO:0000256" key="1">
    <source>
        <dbReference type="ARBA" id="ARBA00005032"/>
    </source>
</evidence>
<dbReference type="Gene3D" id="3.40.50.720">
    <property type="entry name" value="NAD(P)-binding Rossmann-like Domain"/>
    <property type="match status" value="2"/>
</dbReference>
<dbReference type="GO" id="GO:0005737">
    <property type="term" value="C:cytoplasm"/>
    <property type="evidence" value="ECO:0007669"/>
    <property type="project" value="TreeGrafter"/>
</dbReference>
<dbReference type="PANTHER" id="PTHR10953">
    <property type="entry name" value="UBIQUITIN-ACTIVATING ENZYME E1"/>
    <property type="match status" value="1"/>
</dbReference>
<dbReference type="InterPro" id="IPR030667">
    <property type="entry name" value="APP-BP1"/>
</dbReference>
<comment type="similarity">
    <text evidence="2 4">Belongs to the ubiquitin-activating E1 family. ULA1 subfamily.</text>
</comment>
<dbReference type="InterPro" id="IPR000594">
    <property type="entry name" value="ThiF_NAD_FAD-bd"/>
</dbReference>
<gene>
    <name evidence="6" type="ORF">CYCCA115_LOCUS3890</name>
</gene>
<proteinExistence type="inferred from homology"/>
<evidence type="ECO:0000313" key="7">
    <source>
        <dbReference type="Proteomes" id="UP001295423"/>
    </source>
</evidence>
<keyword evidence="3 4" id="KW-0833">Ubl conjugation pathway</keyword>
<comment type="caution">
    <text evidence="6">The sequence shown here is derived from an EMBL/GenBank/DDBJ whole genome shotgun (WGS) entry which is preliminary data.</text>
</comment>
<evidence type="ECO:0000256" key="2">
    <source>
        <dbReference type="ARBA" id="ARBA00006868"/>
    </source>
</evidence>
<reference evidence="6" key="1">
    <citation type="submission" date="2023-08" db="EMBL/GenBank/DDBJ databases">
        <authorList>
            <person name="Audoor S."/>
            <person name="Bilcke G."/>
        </authorList>
    </citation>
    <scope>NUCLEOTIDE SEQUENCE</scope>
</reference>
<dbReference type="SUPFAM" id="SSF69572">
    <property type="entry name" value="Activating enzymes of the ubiquitin-like proteins"/>
    <property type="match status" value="1"/>
</dbReference>
<dbReference type="AlphaFoldDB" id="A0AAD2CHT1"/>
<keyword evidence="7" id="KW-1185">Reference proteome</keyword>
<name>A0AAD2CHT1_9STRA</name>
<protein>
    <recommendedName>
        <fullName evidence="4">NEDD8-activating enzyme E1 regulatory subunit</fullName>
    </recommendedName>
</protein>
<evidence type="ECO:0000256" key="3">
    <source>
        <dbReference type="ARBA" id="ARBA00022786"/>
    </source>
</evidence>
<dbReference type="Proteomes" id="UP001295423">
    <property type="component" value="Unassembled WGS sequence"/>
</dbReference>
<dbReference type="PANTHER" id="PTHR10953:SF29">
    <property type="entry name" value="NEDD8-ACTIVATING ENZYME E1 REGULATORY SUBUNIT"/>
    <property type="match status" value="1"/>
</dbReference>
<evidence type="ECO:0000313" key="6">
    <source>
        <dbReference type="EMBL" id="CAJ1934550.1"/>
    </source>
</evidence>
<dbReference type="Pfam" id="PF00899">
    <property type="entry name" value="ThiF"/>
    <property type="match status" value="1"/>
</dbReference>
<sequence length="530" mass="58932">MATNDKYDRQLRLWGAKGQRALGDTCVVLIGGTAAGTETLKNLVLPGIGSFCVIDDVLVSKEDVASNFFVTSTCQEEPTIGKKARAQVACENLQELNPDVLGAFQNVPKLQDIKDWKEILYKETNSRQKLLVIASDLDPLVLETLSAQCSSLQLPLVMVQSYGLMGCVKLQLSGKVPLLDPKPANAPPDLRLKKSFPALDEFVQSIGDLSKLESHEHGHVPYPIVLRKAIEAWRASHGGQDPKTFPEKNEFKDSIKNMSRDIHKEVNFEEAIQHAYLAYTEREVFLPEDLVGGDDSSMLAKLFQALDTFREKHDGRLPLNGAIPDMTASTNHYVKLQSIYKTQAEQDLQEMKDLCQDLPEDAIQSFCANVFSVTQMSTRSLVEELTSQPDEETMDDLKMSLMDPYEVEAHTPLLWYLGLRACHAFFKKQGRYPGMKDDESWEADAPLLEEEYKAVALHYGLADEGLVKSNQGDICHELTRYANAELHNVASVVGGVASQEAVKIITGQYIPLNNTYLFNGIVGVGGLYKF</sequence>
<dbReference type="PIRSF" id="PIRSF039099">
    <property type="entry name" value="APP-BP1"/>
    <property type="match status" value="1"/>
</dbReference>
<evidence type="ECO:0000259" key="5">
    <source>
        <dbReference type="Pfam" id="PF00899"/>
    </source>
</evidence>
<dbReference type="EMBL" id="CAKOGP040000335">
    <property type="protein sequence ID" value="CAJ1934550.1"/>
    <property type="molecule type" value="Genomic_DNA"/>
</dbReference>
<evidence type="ECO:0000256" key="4">
    <source>
        <dbReference type="PIRNR" id="PIRNR039099"/>
    </source>
</evidence>
<comment type="pathway">
    <text evidence="1 4">Protein modification; protein neddylation.</text>
</comment>
<dbReference type="GO" id="GO:0045116">
    <property type="term" value="P:protein neddylation"/>
    <property type="evidence" value="ECO:0007669"/>
    <property type="project" value="UniProtKB-UniRule"/>
</dbReference>